<sequence>MIYSYALTDTSGIKFVAVQRHRRRCVERVSSKTFDQALHGRLYYQSSKINDDADEQPTILVPSLLAVNKQIHQEGCDILYSNELVFADPIALYAFLINLGPGSASHLRKMRLKGWGYGRTSKAYNNACFAVLIWATNLEKFYIDTSIGWYRNIRHAAVQLYRDAFPWLEAVGNAKGRSDAALDILELGEKCLDRGYSTYPDTQRRKIFDDELSRHLRQQQKRVMAKTVKRTKVSKVSGDS</sequence>
<dbReference type="InParanoid" id="A0A1Y2LKF0"/>
<reference evidence="1 2" key="1">
    <citation type="journal article" date="2017" name="Genome Announc.">
        <title>Genome sequence of the saprophytic ascomycete Epicoccum nigrum ICMP 19927 strain isolated from New Zealand.</title>
        <authorList>
            <person name="Fokin M."/>
            <person name="Fleetwood D."/>
            <person name="Weir B.S."/>
            <person name="Villas-Boas S.G."/>
        </authorList>
    </citation>
    <scope>NUCLEOTIDE SEQUENCE [LARGE SCALE GENOMIC DNA]</scope>
    <source>
        <strain evidence="1 2">ICMP 19927</strain>
    </source>
</reference>
<dbReference type="STRING" id="105696.A0A1Y2LKF0"/>
<proteinExistence type="predicted"/>
<dbReference type="OMA" id="PRARWHW"/>
<name>A0A1Y2LKF0_EPING</name>
<dbReference type="EMBL" id="KZ107868">
    <property type="protein sequence ID" value="OSS43358.1"/>
    <property type="molecule type" value="Genomic_DNA"/>
</dbReference>
<dbReference type="AlphaFoldDB" id="A0A1Y2LKF0"/>
<keyword evidence="2" id="KW-1185">Reference proteome</keyword>
<protein>
    <submittedName>
        <fullName evidence="1">Uncharacterized protein</fullName>
    </submittedName>
</protein>
<organism evidence="1 2">
    <name type="scientific">Epicoccum nigrum</name>
    <name type="common">Soil fungus</name>
    <name type="synonym">Epicoccum purpurascens</name>
    <dbReference type="NCBI Taxonomy" id="105696"/>
    <lineage>
        <taxon>Eukaryota</taxon>
        <taxon>Fungi</taxon>
        <taxon>Dikarya</taxon>
        <taxon>Ascomycota</taxon>
        <taxon>Pezizomycotina</taxon>
        <taxon>Dothideomycetes</taxon>
        <taxon>Pleosporomycetidae</taxon>
        <taxon>Pleosporales</taxon>
        <taxon>Pleosporineae</taxon>
        <taxon>Didymellaceae</taxon>
        <taxon>Epicoccum</taxon>
    </lineage>
</organism>
<dbReference type="Proteomes" id="UP000193240">
    <property type="component" value="Unassembled WGS sequence"/>
</dbReference>
<gene>
    <name evidence="1" type="ORF">B5807_11912</name>
</gene>
<evidence type="ECO:0000313" key="1">
    <source>
        <dbReference type="EMBL" id="OSS43358.1"/>
    </source>
</evidence>
<accession>A0A1Y2LKF0</accession>
<evidence type="ECO:0000313" key="2">
    <source>
        <dbReference type="Proteomes" id="UP000193240"/>
    </source>
</evidence>